<dbReference type="AlphaFoldDB" id="X1BXR3"/>
<organism evidence="1">
    <name type="scientific">marine sediment metagenome</name>
    <dbReference type="NCBI Taxonomy" id="412755"/>
    <lineage>
        <taxon>unclassified sequences</taxon>
        <taxon>metagenomes</taxon>
        <taxon>ecological metagenomes</taxon>
    </lineage>
</organism>
<sequence>MSYDDLVQHGSVTDYVVDARRCSDAYHGSFQFGEKFFRLKKNDSFDALMILSARLNHDFTTNTGSDTFPGMDSLNSWMWRGFSKKARSIKYMEVFDIRGALFQPSSLIDVYTEIQAAVMSGDHGRCDMPDLGSEGCLAHLWIRNLLSNQGAYYWDGDSEESFDDVQNTLETVWLTPKIFNYAYGVPATLPLGFYHRTFEYRAEL</sequence>
<gene>
    <name evidence="1" type="ORF">S01H4_45524</name>
</gene>
<dbReference type="EMBL" id="BART01025350">
    <property type="protein sequence ID" value="GAG99820.1"/>
    <property type="molecule type" value="Genomic_DNA"/>
</dbReference>
<comment type="caution">
    <text evidence="1">The sequence shown here is derived from an EMBL/GenBank/DDBJ whole genome shotgun (WGS) entry which is preliminary data.</text>
</comment>
<evidence type="ECO:0000313" key="1">
    <source>
        <dbReference type="EMBL" id="GAG99820.1"/>
    </source>
</evidence>
<proteinExistence type="predicted"/>
<name>X1BXR3_9ZZZZ</name>
<protein>
    <submittedName>
        <fullName evidence="1">Uncharacterized protein</fullName>
    </submittedName>
</protein>
<accession>X1BXR3</accession>
<reference evidence="1" key="1">
    <citation type="journal article" date="2014" name="Front. Microbiol.">
        <title>High frequency of phylogenetically diverse reductive dehalogenase-homologous genes in deep subseafloor sedimentary metagenomes.</title>
        <authorList>
            <person name="Kawai M."/>
            <person name="Futagami T."/>
            <person name="Toyoda A."/>
            <person name="Takaki Y."/>
            <person name="Nishi S."/>
            <person name="Hori S."/>
            <person name="Arai W."/>
            <person name="Tsubouchi T."/>
            <person name="Morono Y."/>
            <person name="Uchiyama I."/>
            <person name="Ito T."/>
            <person name="Fujiyama A."/>
            <person name="Inagaki F."/>
            <person name="Takami H."/>
        </authorList>
    </citation>
    <scope>NUCLEOTIDE SEQUENCE</scope>
    <source>
        <strain evidence="1">Expedition CK06-06</strain>
    </source>
</reference>